<evidence type="ECO:0008006" key="14">
    <source>
        <dbReference type="Google" id="ProtNLM"/>
    </source>
</evidence>
<evidence type="ECO:0000256" key="8">
    <source>
        <dbReference type="SAM" id="Coils"/>
    </source>
</evidence>
<keyword evidence="8" id="KW-0175">Coiled coil</keyword>
<feature type="coiled-coil region" evidence="8">
    <location>
        <begin position="244"/>
        <end position="285"/>
    </location>
</feature>
<protein>
    <recommendedName>
        <fullName evidence="14">TNF receptor-associated factor</fullName>
    </recommendedName>
</protein>
<evidence type="ECO:0000256" key="1">
    <source>
        <dbReference type="ARBA" id="ARBA00004496"/>
    </source>
</evidence>
<comment type="subcellular location">
    <subcellularLocation>
        <location evidence="1">Cytoplasm</location>
    </subcellularLocation>
</comment>
<evidence type="ECO:0000256" key="3">
    <source>
        <dbReference type="ARBA" id="ARBA00022723"/>
    </source>
</evidence>
<keyword evidence="2" id="KW-0963">Cytoplasm</keyword>
<dbReference type="InterPro" id="IPR049342">
    <property type="entry name" value="TRAF1-6_MATH_dom"/>
</dbReference>
<dbReference type="Pfam" id="PF00097">
    <property type="entry name" value="zf-C3HC4"/>
    <property type="match status" value="1"/>
</dbReference>
<dbReference type="SUPFAM" id="SSF49599">
    <property type="entry name" value="TRAF domain-like"/>
    <property type="match status" value="3"/>
</dbReference>
<organism evidence="12 13">
    <name type="scientific">Porites evermanni</name>
    <dbReference type="NCBI Taxonomy" id="104178"/>
    <lineage>
        <taxon>Eukaryota</taxon>
        <taxon>Metazoa</taxon>
        <taxon>Cnidaria</taxon>
        <taxon>Anthozoa</taxon>
        <taxon>Hexacorallia</taxon>
        <taxon>Scleractinia</taxon>
        <taxon>Fungiina</taxon>
        <taxon>Poritidae</taxon>
        <taxon>Porites</taxon>
    </lineage>
</organism>
<keyword evidence="13" id="KW-1185">Reference proteome</keyword>
<dbReference type="Pfam" id="PF21355">
    <property type="entry name" value="TRAF-mep_MATH"/>
    <property type="match status" value="1"/>
</dbReference>
<feature type="domain" description="RING-type" evidence="9">
    <location>
        <begin position="26"/>
        <end position="64"/>
    </location>
</feature>
<feature type="zinc finger region" description="TRAF-type" evidence="7">
    <location>
        <begin position="162"/>
        <end position="218"/>
    </location>
</feature>
<dbReference type="PROSITE" id="PS00518">
    <property type="entry name" value="ZF_RING_1"/>
    <property type="match status" value="1"/>
</dbReference>
<evidence type="ECO:0000256" key="7">
    <source>
        <dbReference type="PROSITE-ProRule" id="PRU00207"/>
    </source>
</evidence>
<feature type="domain" description="TRAF-type" evidence="11">
    <location>
        <begin position="109"/>
        <end position="160"/>
    </location>
</feature>
<feature type="zinc finger region" description="TRAF-type" evidence="7">
    <location>
        <begin position="109"/>
        <end position="160"/>
    </location>
</feature>
<dbReference type="SUPFAM" id="SSF57850">
    <property type="entry name" value="RING/U-box"/>
    <property type="match status" value="1"/>
</dbReference>
<evidence type="ECO:0000256" key="4">
    <source>
        <dbReference type="ARBA" id="ARBA00022737"/>
    </source>
</evidence>
<keyword evidence="6 7" id="KW-0862">Zinc</keyword>
<dbReference type="Gene3D" id="2.60.210.10">
    <property type="entry name" value="Apoptosis, Tumor Necrosis Factor Receptor Associated Protein 2, Chain A"/>
    <property type="match status" value="1"/>
</dbReference>
<dbReference type="PANTHER" id="PTHR10131">
    <property type="entry name" value="TNF RECEPTOR ASSOCIATED FACTOR"/>
    <property type="match status" value="1"/>
</dbReference>
<dbReference type="InterPro" id="IPR002083">
    <property type="entry name" value="MATH/TRAF_dom"/>
</dbReference>
<evidence type="ECO:0000256" key="2">
    <source>
        <dbReference type="ARBA" id="ARBA00022490"/>
    </source>
</evidence>
<feature type="domain" description="MATH" evidence="10">
    <location>
        <begin position="404"/>
        <end position="548"/>
    </location>
</feature>
<evidence type="ECO:0000313" key="13">
    <source>
        <dbReference type="Proteomes" id="UP001159427"/>
    </source>
</evidence>
<evidence type="ECO:0000259" key="9">
    <source>
        <dbReference type="PROSITE" id="PS50089"/>
    </source>
</evidence>
<name>A0ABN8SFK5_9CNID</name>
<keyword evidence="4" id="KW-0677">Repeat</keyword>
<sequence>MCVKDTDEQPASHVQFICNIDERLTCPFCKDIFNEPWQTSCGHRFCKKCLEALLRLDIPKCPLDGEEILRDQYFPDRCCEREVHNLQCFCRYRDRGCDWKGELGYLKKHKDICQYGDEQCQACGESVERRHLEQHRTKDCINRAVACAYCGGEVLQSNMENHQEVCLKFPIECELKCGQDNIPRDMMEDHVTTHCPKAEHLCPFSRQGCHYRGTKENLDQHIKDSMADHLEMMNHSTCQYTLKQKELEEQVSGLINEKSILERQLQNQTEELVAARINVQTQQTKISRIEKSISDQQKDFEKLYHDLEALKRGENEAVVSSQMEEILHSVREHEGKVKCLQSELESLRVSPRGRNDPGVQKLCGSSHLSCERRLDRTDHQLALHEIQLSEQDLQLRMLEATSYDGVYLWKIDNFSRRFQEAVSGKTPSIYSPPFYVGRFGYKVCARLYPNGDGMGKGTHLSMFFVVMRGEYDALLPWPFVQKVHFKLLDQDRVRDACDAFRPDPQSSSFKRPTSDMNIASGCPTFISHQALRRGGYIRNDTLFIKVTVESSGVQGDIWT</sequence>
<comment type="caution">
    <text evidence="12">The sequence shown here is derived from an EMBL/GenBank/DDBJ whole genome shotgun (WGS) entry which is preliminary data.</text>
</comment>
<feature type="domain" description="TRAF-type" evidence="11">
    <location>
        <begin position="162"/>
        <end position="218"/>
    </location>
</feature>
<dbReference type="InterPro" id="IPR012227">
    <property type="entry name" value="TNF_rcpt-assoc_TRAF_met"/>
</dbReference>
<dbReference type="PANTHER" id="PTHR10131:SF153">
    <property type="entry name" value="RING-TYPE DOMAIN-CONTAINING PROTEIN"/>
    <property type="match status" value="1"/>
</dbReference>
<dbReference type="SMART" id="SM00184">
    <property type="entry name" value="RING"/>
    <property type="match status" value="1"/>
</dbReference>
<dbReference type="PROSITE" id="PS50089">
    <property type="entry name" value="ZF_RING_2"/>
    <property type="match status" value="1"/>
</dbReference>
<reference evidence="12 13" key="1">
    <citation type="submission" date="2022-05" db="EMBL/GenBank/DDBJ databases">
        <authorList>
            <consortium name="Genoscope - CEA"/>
            <person name="William W."/>
        </authorList>
    </citation>
    <scope>NUCLEOTIDE SEQUENCE [LARGE SCALE GENOMIC DNA]</scope>
</reference>
<dbReference type="PROSITE" id="PS50145">
    <property type="entry name" value="ZF_TRAF"/>
    <property type="match status" value="2"/>
</dbReference>
<dbReference type="Proteomes" id="UP001159427">
    <property type="component" value="Unassembled WGS sequence"/>
</dbReference>
<accession>A0ABN8SFK5</accession>
<dbReference type="InterPro" id="IPR001841">
    <property type="entry name" value="Znf_RING"/>
</dbReference>
<dbReference type="InterPro" id="IPR018957">
    <property type="entry name" value="Znf_C3HC4_RING-type"/>
</dbReference>
<evidence type="ECO:0000256" key="6">
    <source>
        <dbReference type="ARBA" id="ARBA00022833"/>
    </source>
</evidence>
<dbReference type="SMART" id="SM00061">
    <property type="entry name" value="MATH"/>
    <property type="match status" value="1"/>
</dbReference>
<dbReference type="Gene3D" id="3.30.40.10">
    <property type="entry name" value="Zinc/RING finger domain, C3HC4 (zinc finger)"/>
    <property type="match status" value="3"/>
</dbReference>
<proteinExistence type="predicted"/>
<dbReference type="InterPro" id="IPR013083">
    <property type="entry name" value="Znf_RING/FYVE/PHD"/>
</dbReference>
<dbReference type="PROSITE" id="PS50144">
    <property type="entry name" value="MATH"/>
    <property type="match status" value="1"/>
</dbReference>
<gene>
    <name evidence="12" type="ORF">PEVE_00019086</name>
</gene>
<dbReference type="InterPro" id="IPR017907">
    <property type="entry name" value="Znf_RING_CS"/>
</dbReference>
<dbReference type="EMBL" id="CALNXI010002582">
    <property type="protein sequence ID" value="CAH3189132.1"/>
    <property type="molecule type" value="Genomic_DNA"/>
</dbReference>
<evidence type="ECO:0000259" key="10">
    <source>
        <dbReference type="PROSITE" id="PS50144"/>
    </source>
</evidence>
<dbReference type="InterPro" id="IPR001293">
    <property type="entry name" value="Znf_TRAF"/>
</dbReference>
<dbReference type="InterPro" id="IPR008974">
    <property type="entry name" value="TRAF-like"/>
</dbReference>
<dbReference type="PIRSF" id="PIRSF015614">
    <property type="entry name" value="TRAF"/>
    <property type="match status" value="1"/>
</dbReference>
<evidence type="ECO:0000259" key="11">
    <source>
        <dbReference type="PROSITE" id="PS50145"/>
    </source>
</evidence>
<dbReference type="Pfam" id="PF02176">
    <property type="entry name" value="zf-TRAF"/>
    <property type="match status" value="1"/>
</dbReference>
<keyword evidence="3 7" id="KW-0479">Metal-binding</keyword>
<evidence type="ECO:0000313" key="12">
    <source>
        <dbReference type="EMBL" id="CAH3189132.1"/>
    </source>
</evidence>
<evidence type="ECO:0000256" key="5">
    <source>
        <dbReference type="ARBA" id="ARBA00022771"/>
    </source>
</evidence>
<keyword evidence="5 7" id="KW-0863">Zinc-finger</keyword>